<organism evidence="1 2">
    <name type="scientific">Phytophthora cactorum</name>
    <dbReference type="NCBI Taxonomy" id="29920"/>
    <lineage>
        <taxon>Eukaryota</taxon>
        <taxon>Sar</taxon>
        <taxon>Stramenopiles</taxon>
        <taxon>Oomycota</taxon>
        <taxon>Peronosporomycetes</taxon>
        <taxon>Peronosporales</taxon>
        <taxon>Peronosporaceae</taxon>
        <taxon>Phytophthora</taxon>
    </lineage>
</organism>
<sequence length="84" mass="9761">MSHLVLMARRGRRSGDLRSKCHLDVRRSLSSLRDLRPLIAQLLLHLGELHALDLFQGGYMIVQSARVTANLGLTVRREYFRRRH</sequence>
<dbReference type="EMBL" id="MJFZ01002170">
    <property type="protein sequence ID" value="RAW20979.1"/>
    <property type="molecule type" value="Genomic_DNA"/>
</dbReference>
<protein>
    <submittedName>
        <fullName evidence="1">Uncharacterized protein</fullName>
    </submittedName>
</protein>
<name>A0A329RAK6_9STRA</name>
<reference evidence="1 2" key="1">
    <citation type="submission" date="2018-01" db="EMBL/GenBank/DDBJ databases">
        <title>Draft genome of the strawberry crown rot pathogen Phytophthora cactorum.</title>
        <authorList>
            <person name="Armitage A.D."/>
            <person name="Lysoe E."/>
            <person name="Nellist C.F."/>
            <person name="Harrison R.J."/>
            <person name="Brurberg M.B."/>
        </authorList>
    </citation>
    <scope>NUCLEOTIDE SEQUENCE [LARGE SCALE GENOMIC DNA]</scope>
    <source>
        <strain evidence="1 2">10300</strain>
    </source>
</reference>
<keyword evidence="2" id="KW-1185">Reference proteome</keyword>
<dbReference type="AlphaFoldDB" id="A0A329RAK6"/>
<dbReference type="OrthoDB" id="10513221at2759"/>
<proteinExistence type="predicted"/>
<accession>A0A329RAK6</accession>
<dbReference type="VEuPathDB" id="FungiDB:PC110_g22578"/>
<comment type="caution">
    <text evidence="1">The sequence shown here is derived from an EMBL/GenBank/DDBJ whole genome shotgun (WGS) entry which is preliminary data.</text>
</comment>
<gene>
    <name evidence="1" type="ORF">PC110_g22578</name>
</gene>
<evidence type="ECO:0000313" key="1">
    <source>
        <dbReference type="EMBL" id="RAW20979.1"/>
    </source>
</evidence>
<dbReference type="Proteomes" id="UP000251314">
    <property type="component" value="Unassembled WGS sequence"/>
</dbReference>
<evidence type="ECO:0000313" key="2">
    <source>
        <dbReference type="Proteomes" id="UP000251314"/>
    </source>
</evidence>